<evidence type="ECO:0000313" key="1">
    <source>
        <dbReference type="EMBL" id="ENX57658.1"/>
    </source>
</evidence>
<accession>N9RI31</accession>
<organism evidence="1 2">
    <name type="scientific">Acinetobacter higginsii</name>
    <dbReference type="NCBI Taxonomy" id="70347"/>
    <lineage>
        <taxon>Bacteria</taxon>
        <taxon>Pseudomonadati</taxon>
        <taxon>Pseudomonadota</taxon>
        <taxon>Gammaproteobacteria</taxon>
        <taxon>Moraxellales</taxon>
        <taxon>Moraxellaceae</taxon>
        <taxon>Acinetobacter</taxon>
    </lineage>
</organism>
<dbReference type="EMBL" id="APRN01000036">
    <property type="protein sequence ID" value="ENX57658.1"/>
    <property type="molecule type" value="Genomic_DNA"/>
</dbReference>
<dbReference type="OrthoDB" id="6665880at2"/>
<dbReference type="PATRIC" id="fig|1217700.3.peg.1985"/>
<keyword evidence="2" id="KW-1185">Reference proteome</keyword>
<proteinExistence type="predicted"/>
<sequence>MHRPRPYGLLVVGGKLTADDELFIHHEIKKLTNNKEVSNLNAIRQVKDLPNGGYVILQDMGGILKAITHKPSTLDQLENDGFAKLFIPMLFSGVITKSIVLTETGKVGLKISELTRKRLINYDDEKQPLPLKDLELKRFCIEYNQLFEYFKPKNTGIYTFTQYAKHRPTWYSSAISEVLQIVGGYGRLANIEKSEDPLDSKQFELPLDYFEKIVAKLESVRLPGYTGIPNLDGQFQYDYKFSNTDAISFDTNNKPWLIQINSAGVHAMPLPIVPATATDDFREYIESVSDDEILKILDRFGALPSGEGFPTGLDFHAWKRAGVIIKVCDTSDFYSHNGFYSACGWSLNSKGSEGFNTCYQFLDSMLKLAHGYKLQLDLVKVENIGWLDKIIVKDEYVDVISTYLEKLTNILIKGTVKTNAIMYKLRRVDQQDLYERAKAALNSPSGVDTNEVDYWHNLELKPIANHIGSVSRVTSGNLYHPGKNPKGMGALKFPELTGQGCESFPIIEPEYEGPAMKCDTVVFGSYIEDSLKVIKYFYDERKFTKQEQSTFEDIMIVGSWDKTTTTGLTGLMGKFYTSDFDDRQESPDVTTYTHIEGRDLGYGNPAYQTPPLLFMDGSLSRSRYYTHKIKTKTTSQYSLQNAVCVPAFNRDGWLYAFQDYLGSRNETEKLVKLGIPDPTSYRLWCYDAIFHYLGGGIPYRGEPRSKDGTPVYVDKMIYSPNEYNDYADSGNWFGLPSGGFIDVTGVCGPYTSRSSSTHHAMGVTIGGESPQVEEYETEEITKGETTGLVKLSYPVFGNRTIKRTLPEAWYFDYSPVDAGGLVYFYRDACRVVFGDSEYANISETDANGARIKWGTTSLVDHKSAHHFIGVINE</sequence>
<reference evidence="1 2" key="1">
    <citation type="submission" date="2013-02" db="EMBL/GenBank/DDBJ databases">
        <title>The Genome Sequence of Acinetobacter sp. CIP 70.18.</title>
        <authorList>
            <consortium name="The Broad Institute Genome Sequencing Platform"/>
            <consortium name="The Broad Institute Genome Sequencing Center for Infectious Disease"/>
            <person name="Cerqueira G."/>
            <person name="Feldgarden M."/>
            <person name="Courvalin P."/>
            <person name="Perichon B."/>
            <person name="Grillot-Courvalin C."/>
            <person name="Clermont D."/>
            <person name="Rocha E."/>
            <person name="Yoon E.-J."/>
            <person name="Nemec A."/>
            <person name="Walker B."/>
            <person name="Young S.K."/>
            <person name="Zeng Q."/>
            <person name="Gargeya S."/>
            <person name="Fitzgerald M."/>
            <person name="Haas B."/>
            <person name="Abouelleil A."/>
            <person name="Alvarado L."/>
            <person name="Arachchi H.M."/>
            <person name="Berlin A.M."/>
            <person name="Chapman S.B."/>
            <person name="Dewar J."/>
            <person name="Goldberg J."/>
            <person name="Griggs A."/>
            <person name="Gujja S."/>
            <person name="Hansen M."/>
            <person name="Howarth C."/>
            <person name="Imamovic A."/>
            <person name="Larimer J."/>
            <person name="McCowan C."/>
            <person name="Murphy C."/>
            <person name="Neiman D."/>
            <person name="Pearson M."/>
            <person name="Priest M."/>
            <person name="Roberts A."/>
            <person name="Saif S."/>
            <person name="Shea T."/>
            <person name="Sisk P."/>
            <person name="Sykes S."/>
            <person name="Wortman J."/>
            <person name="Nusbaum C."/>
            <person name="Birren B."/>
        </authorList>
    </citation>
    <scope>NUCLEOTIDE SEQUENCE [LARGE SCALE GENOMIC DNA]</scope>
    <source>
        <strain evidence="1 2">CIP 70.18</strain>
    </source>
</reference>
<evidence type="ECO:0000313" key="2">
    <source>
        <dbReference type="Proteomes" id="UP000013084"/>
    </source>
</evidence>
<dbReference type="HOGENOM" id="CLU_331955_0_0_6"/>
<dbReference type="AlphaFoldDB" id="N9RI31"/>
<dbReference type="RefSeq" id="WP_005203113.1">
    <property type="nucleotide sequence ID" value="NZ_KB850072.1"/>
</dbReference>
<dbReference type="Proteomes" id="UP000013084">
    <property type="component" value="Unassembled WGS sequence"/>
</dbReference>
<comment type="caution">
    <text evidence="1">The sequence shown here is derived from an EMBL/GenBank/DDBJ whole genome shotgun (WGS) entry which is preliminary data.</text>
</comment>
<name>N9RI31_9GAMM</name>
<protein>
    <submittedName>
        <fullName evidence="1">Uncharacterized protein</fullName>
    </submittedName>
</protein>
<gene>
    <name evidence="1" type="ORF">F902_02055</name>
</gene>